<comment type="caution">
    <text evidence="2">The sequence shown here is derived from an EMBL/GenBank/DDBJ whole genome shotgun (WGS) entry which is preliminary data.</text>
</comment>
<dbReference type="Proteomes" id="UP000092021">
    <property type="component" value="Unassembled WGS sequence"/>
</dbReference>
<protein>
    <submittedName>
        <fullName evidence="2">Uncharacterized protein</fullName>
    </submittedName>
</protein>
<sequence>MREVQDDGTPPKGAYPSSGLPEEETAAPVDPFGPDADAQDLADPFSAADTRPRSRGSRDADGAVVRAGGAVRHGPGPGLPAHPPLPGPRSVAGRHLGLARSR</sequence>
<name>A0A657IWF0_9MICC</name>
<organism evidence="2 3">
    <name type="scientific">Rothia kristinae</name>
    <dbReference type="NCBI Taxonomy" id="37923"/>
    <lineage>
        <taxon>Bacteria</taxon>
        <taxon>Bacillati</taxon>
        <taxon>Actinomycetota</taxon>
        <taxon>Actinomycetes</taxon>
        <taxon>Micrococcales</taxon>
        <taxon>Micrococcaceae</taxon>
        <taxon>Rothia</taxon>
    </lineage>
</organism>
<reference evidence="2 3" key="1">
    <citation type="submission" date="2016-04" db="EMBL/GenBank/DDBJ databases">
        <title>Identification of putative biosynthetic pathways for the production of bioactive secondary metabolites by the marine actinomycete Kocuria kristinae RUTW2-3.</title>
        <authorList>
            <person name="Waterworth S.C."/>
            <person name="Walmsley T.A."/>
            <person name="Matongo T."/>
            <person name="Davies-Coleman M.T."/>
            <person name="Dorrington R.A."/>
        </authorList>
    </citation>
    <scope>NUCLEOTIDE SEQUENCE [LARGE SCALE GENOMIC DNA]</scope>
    <source>
        <strain evidence="2 3">RUTW4-5</strain>
    </source>
</reference>
<feature type="region of interest" description="Disordered" evidence="1">
    <location>
        <begin position="1"/>
        <end position="102"/>
    </location>
</feature>
<evidence type="ECO:0000313" key="3">
    <source>
        <dbReference type="Proteomes" id="UP000092021"/>
    </source>
</evidence>
<accession>A0A657IWF0</accession>
<feature type="compositionally biased region" description="Low complexity" evidence="1">
    <location>
        <begin position="62"/>
        <end position="74"/>
    </location>
</feature>
<feature type="compositionally biased region" description="Basic and acidic residues" evidence="1">
    <location>
        <begin position="50"/>
        <end position="61"/>
    </location>
</feature>
<proteinExistence type="predicted"/>
<dbReference type="EMBL" id="LWGZ01000004">
    <property type="protein sequence ID" value="OAX67843.1"/>
    <property type="molecule type" value="Genomic_DNA"/>
</dbReference>
<dbReference type="AlphaFoldDB" id="A0A657IWF0"/>
<gene>
    <name evidence="2" type="ORF">A5N15_00070</name>
</gene>
<feature type="compositionally biased region" description="Pro residues" evidence="1">
    <location>
        <begin position="77"/>
        <end position="87"/>
    </location>
</feature>
<evidence type="ECO:0000256" key="1">
    <source>
        <dbReference type="SAM" id="MobiDB-lite"/>
    </source>
</evidence>
<evidence type="ECO:0000313" key="2">
    <source>
        <dbReference type="EMBL" id="OAX67843.1"/>
    </source>
</evidence>